<protein>
    <submittedName>
        <fullName evidence="1">Uncharacterized protein</fullName>
    </submittedName>
</protein>
<evidence type="ECO:0000313" key="2">
    <source>
        <dbReference type="Proteomes" id="UP000814140"/>
    </source>
</evidence>
<dbReference type="EMBL" id="MU277192">
    <property type="protein sequence ID" value="KAI0066597.1"/>
    <property type="molecule type" value="Genomic_DNA"/>
</dbReference>
<proteinExistence type="predicted"/>
<sequence length="198" mass="21947">MPVLCCETQVWPLPIRQMLHEDDWALMEIPMTKSRDHPRLTHLDLARYPQQFEACAIEHGISSTTWLGSRPPSTVDPYRPVDPHPLLLPNDPYRVDAPVLPSAGPPQPEVKGSLIKDALFNPGTGNLRALASTWVPVNRQPPPRKGKGKQGQTRKDTDQRHANGGPDPRRGGGRSDHHPTAQTWRPRPEGGGMGWGRG</sequence>
<gene>
    <name evidence="1" type="ORF">BV25DRAFT_1820615</name>
</gene>
<accession>A0ACB8TDV1</accession>
<name>A0ACB8TDV1_9AGAM</name>
<comment type="caution">
    <text evidence="1">The sequence shown here is derived from an EMBL/GenBank/DDBJ whole genome shotgun (WGS) entry which is preliminary data.</text>
</comment>
<dbReference type="Proteomes" id="UP000814140">
    <property type="component" value="Unassembled WGS sequence"/>
</dbReference>
<organism evidence="1 2">
    <name type="scientific">Artomyces pyxidatus</name>
    <dbReference type="NCBI Taxonomy" id="48021"/>
    <lineage>
        <taxon>Eukaryota</taxon>
        <taxon>Fungi</taxon>
        <taxon>Dikarya</taxon>
        <taxon>Basidiomycota</taxon>
        <taxon>Agaricomycotina</taxon>
        <taxon>Agaricomycetes</taxon>
        <taxon>Russulales</taxon>
        <taxon>Auriscalpiaceae</taxon>
        <taxon>Artomyces</taxon>
    </lineage>
</organism>
<reference evidence="1" key="2">
    <citation type="journal article" date="2022" name="New Phytol.">
        <title>Evolutionary transition to the ectomycorrhizal habit in the genomes of a hyperdiverse lineage of mushroom-forming fungi.</title>
        <authorList>
            <person name="Looney B."/>
            <person name="Miyauchi S."/>
            <person name="Morin E."/>
            <person name="Drula E."/>
            <person name="Courty P.E."/>
            <person name="Kohler A."/>
            <person name="Kuo A."/>
            <person name="LaButti K."/>
            <person name="Pangilinan J."/>
            <person name="Lipzen A."/>
            <person name="Riley R."/>
            <person name="Andreopoulos W."/>
            <person name="He G."/>
            <person name="Johnson J."/>
            <person name="Nolan M."/>
            <person name="Tritt A."/>
            <person name="Barry K.W."/>
            <person name="Grigoriev I.V."/>
            <person name="Nagy L.G."/>
            <person name="Hibbett D."/>
            <person name="Henrissat B."/>
            <person name="Matheny P.B."/>
            <person name="Labbe J."/>
            <person name="Martin F.M."/>
        </authorList>
    </citation>
    <scope>NUCLEOTIDE SEQUENCE</scope>
    <source>
        <strain evidence="1">HHB10654</strain>
    </source>
</reference>
<keyword evidence="2" id="KW-1185">Reference proteome</keyword>
<evidence type="ECO:0000313" key="1">
    <source>
        <dbReference type="EMBL" id="KAI0066597.1"/>
    </source>
</evidence>
<reference evidence="1" key="1">
    <citation type="submission" date="2021-03" db="EMBL/GenBank/DDBJ databases">
        <authorList>
            <consortium name="DOE Joint Genome Institute"/>
            <person name="Ahrendt S."/>
            <person name="Looney B.P."/>
            <person name="Miyauchi S."/>
            <person name="Morin E."/>
            <person name="Drula E."/>
            <person name="Courty P.E."/>
            <person name="Chicoki N."/>
            <person name="Fauchery L."/>
            <person name="Kohler A."/>
            <person name="Kuo A."/>
            <person name="Labutti K."/>
            <person name="Pangilinan J."/>
            <person name="Lipzen A."/>
            <person name="Riley R."/>
            <person name="Andreopoulos W."/>
            <person name="He G."/>
            <person name="Johnson J."/>
            <person name="Barry K.W."/>
            <person name="Grigoriev I.V."/>
            <person name="Nagy L."/>
            <person name="Hibbett D."/>
            <person name="Henrissat B."/>
            <person name="Matheny P.B."/>
            <person name="Labbe J."/>
            <person name="Martin F."/>
        </authorList>
    </citation>
    <scope>NUCLEOTIDE SEQUENCE</scope>
    <source>
        <strain evidence="1">HHB10654</strain>
    </source>
</reference>